<organism evidence="6 7">
    <name type="scientific">Daphnia sinensis</name>
    <dbReference type="NCBI Taxonomy" id="1820382"/>
    <lineage>
        <taxon>Eukaryota</taxon>
        <taxon>Metazoa</taxon>
        <taxon>Ecdysozoa</taxon>
        <taxon>Arthropoda</taxon>
        <taxon>Crustacea</taxon>
        <taxon>Branchiopoda</taxon>
        <taxon>Diplostraca</taxon>
        <taxon>Cladocera</taxon>
        <taxon>Anomopoda</taxon>
        <taxon>Daphniidae</taxon>
        <taxon>Daphnia</taxon>
        <taxon>Daphnia similis group</taxon>
    </lineage>
</organism>
<dbReference type="InterPro" id="IPR019184">
    <property type="entry name" value="Uncharacterised_TM-17"/>
</dbReference>
<dbReference type="GO" id="GO:1905515">
    <property type="term" value="P:non-motile cilium assembly"/>
    <property type="evidence" value="ECO:0007669"/>
    <property type="project" value="TreeGrafter"/>
</dbReference>
<keyword evidence="3 5" id="KW-1133">Transmembrane helix</keyword>
<dbReference type="EMBL" id="WJBH02000003">
    <property type="protein sequence ID" value="KAI9561437.1"/>
    <property type="molecule type" value="Genomic_DNA"/>
</dbReference>
<evidence type="ECO:0000256" key="2">
    <source>
        <dbReference type="ARBA" id="ARBA00022692"/>
    </source>
</evidence>
<protein>
    <recommendedName>
        <fullName evidence="8">Transmembrane protein 17</fullName>
    </recommendedName>
</protein>
<comment type="subcellular location">
    <subcellularLocation>
        <location evidence="1">Membrane</location>
        <topology evidence="1">Multi-pass membrane protein</topology>
    </subcellularLocation>
</comment>
<evidence type="ECO:0000256" key="4">
    <source>
        <dbReference type="ARBA" id="ARBA00023136"/>
    </source>
</evidence>
<feature type="transmembrane region" description="Helical" evidence="5">
    <location>
        <begin position="51"/>
        <end position="70"/>
    </location>
</feature>
<sequence>MGRQSVQNVVNTFNDKIFPGLSDVPQDFSFVSGQSDIVYDVKSSLVLQMSLYFNLVYYPVWLVIILTSFVTKAQCFGWFSYLLLGIGVSTMLVMEATRIYLGMSGNMSEQVTELSTFWFTTLLVQVPLVAIILIVALSLSQVMEVVALSISTSLMAIQLCVSFTTLRNVSRLRQFLKP</sequence>
<keyword evidence="4 5" id="KW-0472">Membrane</keyword>
<keyword evidence="2 5" id="KW-0812">Transmembrane</keyword>
<evidence type="ECO:0000256" key="5">
    <source>
        <dbReference type="SAM" id="Phobius"/>
    </source>
</evidence>
<feature type="transmembrane region" description="Helical" evidence="5">
    <location>
        <begin position="117"/>
        <end position="139"/>
    </location>
</feature>
<dbReference type="PANTHER" id="PTHR13531">
    <property type="entry name" value="GEO07735P1-RELATED-RELATED"/>
    <property type="match status" value="1"/>
</dbReference>
<feature type="transmembrane region" description="Helical" evidence="5">
    <location>
        <begin position="145"/>
        <end position="166"/>
    </location>
</feature>
<dbReference type="GO" id="GO:0035869">
    <property type="term" value="C:ciliary transition zone"/>
    <property type="evidence" value="ECO:0007669"/>
    <property type="project" value="TreeGrafter"/>
</dbReference>
<evidence type="ECO:0000313" key="6">
    <source>
        <dbReference type="EMBL" id="KAI9561437.1"/>
    </source>
</evidence>
<dbReference type="Pfam" id="PF09799">
    <property type="entry name" value="Transmemb_17"/>
    <property type="match status" value="1"/>
</dbReference>
<evidence type="ECO:0000256" key="3">
    <source>
        <dbReference type="ARBA" id="ARBA00022989"/>
    </source>
</evidence>
<dbReference type="Proteomes" id="UP000820818">
    <property type="component" value="Linkage Group LG3"/>
</dbReference>
<dbReference type="AlphaFoldDB" id="A0AAD5PW42"/>
<evidence type="ECO:0000313" key="7">
    <source>
        <dbReference type="Proteomes" id="UP000820818"/>
    </source>
</evidence>
<accession>A0AAD5PW42</accession>
<reference evidence="6 7" key="1">
    <citation type="submission" date="2022-05" db="EMBL/GenBank/DDBJ databases">
        <title>A multi-omics perspective on studying reproductive biology in Daphnia sinensis.</title>
        <authorList>
            <person name="Jia J."/>
        </authorList>
    </citation>
    <scope>NUCLEOTIDE SEQUENCE [LARGE SCALE GENOMIC DNA]</scope>
    <source>
        <strain evidence="6 7">WSL</strain>
    </source>
</reference>
<comment type="caution">
    <text evidence="6">The sequence shown here is derived from an EMBL/GenBank/DDBJ whole genome shotgun (WGS) entry which is preliminary data.</text>
</comment>
<keyword evidence="7" id="KW-1185">Reference proteome</keyword>
<feature type="transmembrane region" description="Helical" evidence="5">
    <location>
        <begin position="76"/>
        <end position="96"/>
    </location>
</feature>
<dbReference type="PANTHER" id="PTHR13531:SF6">
    <property type="entry name" value="TMEM (HUMAN TRANSMEMBRANE PROTEIN) HOMOLOG"/>
    <property type="match status" value="1"/>
</dbReference>
<name>A0AAD5PW42_9CRUS</name>
<evidence type="ECO:0000256" key="1">
    <source>
        <dbReference type="ARBA" id="ARBA00004141"/>
    </source>
</evidence>
<evidence type="ECO:0008006" key="8">
    <source>
        <dbReference type="Google" id="ProtNLM"/>
    </source>
</evidence>
<dbReference type="GO" id="GO:0016020">
    <property type="term" value="C:membrane"/>
    <property type="evidence" value="ECO:0007669"/>
    <property type="project" value="UniProtKB-SubCell"/>
</dbReference>
<gene>
    <name evidence="6" type="ORF">GHT06_012394</name>
</gene>
<proteinExistence type="predicted"/>